<accession>A0A0V1KHB4</accession>
<reference evidence="1 2" key="1">
    <citation type="submission" date="2015-05" db="EMBL/GenBank/DDBJ databases">
        <title>Evolution of Trichinella species and genotypes.</title>
        <authorList>
            <person name="Korhonen P.K."/>
            <person name="Edoardo P."/>
            <person name="Giuseppe L.R."/>
            <person name="Gasser R.B."/>
        </authorList>
    </citation>
    <scope>NUCLEOTIDE SEQUENCE [LARGE SCALE GENOMIC DNA]</scope>
    <source>
        <strain evidence="1">ISS10</strain>
    </source>
</reference>
<name>A0A0V1KHB4_9BILA</name>
<evidence type="ECO:0000313" key="2">
    <source>
        <dbReference type="Proteomes" id="UP000054721"/>
    </source>
</evidence>
<protein>
    <submittedName>
        <fullName evidence="1">Uncharacterized protein</fullName>
    </submittedName>
</protein>
<keyword evidence="2" id="KW-1185">Reference proteome</keyword>
<sequence length="42" mass="4564">MCNPFTKKAGELKSKQGAVVRLGLQQKTGNFDGDCIESVDCF</sequence>
<comment type="caution">
    <text evidence="1">The sequence shown here is derived from an EMBL/GenBank/DDBJ whole genome shotgun (WGS) entry which is preliminary data.</text>
</comment>
<dbReference type="Proteomes" id="UP000054721">
    <property type="component" value="Unassembled WGS sequence"/>
</dbReference>
<proteinExistence type="predicted"/>
<gene>
    <name evidence="1" type="ORF">T02_6663</name>
</gene>
<dbReference type="AlphaFoldDB" id="A0A0V1KHB4"/>
<organism evidence="1 2">
    <name type="scientific">Trichinella nativa</name>
    <dbReference type="NCBI Taxonomy" id="6335"/>
    <lineage>
        <taxon>Eukaryota</taxon>
        <taxon>Metazoa</taxon>
        <taxon>Ecdysozoa</taxon>
        <taxon>Nematoda</taxon>
        <taxon>Enoplea</taxon>
        <taxon>Dorylaimia</taxon>
        <taxon>Trichinellida</taxon>
        <taxon>Trichinellidae</taxon>
        <taxon>Trichinella</taxon>
    </lineage>
</organism>
<dbReference type="EMBL" id="JYDW01002738">
    <property type="protein sequence ID" value="KRZ46610.1"/>
    <property type="molecule type" value="Genomic_DNA"/>
</dbReference>
<evidence type="ECO:0000313" key="1">
    <source>
        <dbReference type="EMBL" id="KRZ46610.1"/>
    </source>
</evidence>